<feature type="transmembrane region" description="Helical" evidence="8">
    <location>
        <begin position="182"/>
        <end position="201"/>
    </location>
</feature>
<keyword evidence="4" id="KW-1003">Cell membrane</keyword>
<dbReference type="GO" id="GO:0005886">
    <property type="term" value="C:plasma membrane"/>
    <property type="evidence" value="ECO:0007669"/>
    <property type="project" value="UniProtKB-SubCell"/>
</dbReference>
<keyword evidence="10" id="KW-0282">Flagellum</keyword>
<evidence type="ECO:0000256" key="5">
    <source>
        <dbReference type="ARBA" id="ARBA00022692"/>
    </source>
</evidence>
<organism evidence="10 11">
    <name type="scientific">Pradoshia eiseniae</name>
    <dbReference type="NCBI Taxonomy" id="2064768"/>
    <lineage>
        <taxon>Bacteria</taxon>
        <taxon>Bacillati</taxon>
        <taxon>Bacillota</taxon>
        <taxon>Bacilli</taxon>
        <taxon>Bacillales</taxon>
        <taxon>Bacillaceae</taxon>
        <taxon>Pradoshia</taxon>
    </lineage>
</organism>
<keyword evidence="11" id="KW-1185">Reference proteome</keyword>
<dbReference type="InterPro" id="IPR002898">
    <property type="entry name" value="MotA_ExbB_proton_chnl"/>
</dbReference>
<proteinExistence type="inferred from homology"/>
<dbReference type="PANTHER" id="PTHR30433">
    <property type="entry name" value="CHEMOTAXIS PROTEIN MOTA"/>
    <property type="match status" value="1"/>
</dbReference>
<evidence type="ECO:0000256" key="7">
    <source>
        <dbReference type="ARBA" id="ARBA00023136"/>
    </source>
</evidence>
<keyword evidence="7 8" id="KW-0472">Membrane</keyword>
<feature type="transmembrane region" description="Helical" evidence="8">
    <location>
        <begin position="31"/>
        <end position="54"/>
    </location>
</feature>
<keyword evidence="10" id="KW-0969">Cilium</keyword>
<dbReference type="EMBL" id="PKOZ01000015">
    <property type="protein sequence ID" value="PQD94073.1"/>
    <property type="molecule type" value="Genomic_DNA"/>
</dbReference>
<dbReference type="GO" id="GO:0071978">
    <property type="term" value="P:bacterial-type flagellum-dependent swarming motility"/>
    <property type="evidence" value="ECO:0007669"/>
    <property type="project" value="InterPro"/>
</dbReference>
<sequence>MDKTSIIGILLAIISVGTGMVMKGVDISVLINPAAILIILAGTAAAVFVAFPTYELIKLPKLIKIIFIEEKGITADELIYTFSQWAQIARKEGLLALEKISETVEDAFLRNGLNMAVEGQSAEYIRNILSDEIDAMEERHSVGSQIFTQAGTYAPTLGVLGAVVGLIAALGNMSDTVVLGNAISAAFVATLMGIFTGYLLWHPFANKLRRKSREEVRRKEMMIEGILSILEGEAPRTIEQKLSSYLPSAERKKWLEGEMREYVQAKKEEISA</sequence>
<protein>
    <submittedName>
        <fullName evidence="10">Flagellar motor protein MotA</fullName>
    </submittedName>
</protein>
<dbReference type="InterPro" id="IPR047055">
    <property type="entry name" value="MotA-like"/>
</dbReference>
<feature type="domain" description="MotA/TolQ/ExbB proton channel" evidence="9">
    <location>
        <begin position="102"/>
        <end position="221"/>
    </location>
</feature>
<feature type="transmembrane region" description="Helical" evidence="8">
    <location>
        <begin position="7"/>
        <end position="25"/>
    </location>
</feature>
<keyword evidence="5 8" id="KW-0812">Transmembrane</keyword>
<evidence type="ECO:0000256" key="4">
    <source>
        <dbReference type="ARBA" id="ARBA00022475"/>
    </source>
</evidence>
<feature type="transmembrane region" description="Helical" evidence="8">
    <location>
        <begin position="146"/>
        <end position="170"/>
    </location>
</feature>
<comment type="subcellular location">
    <subcellularLocation>
        <location evidence="1">Cell membrane</location>
        <topology evidence="1">Multi-pass membrane protein</topology>
    </subcellularLocation>
</comment>
<comment type="caution">
    <text evidence="10">The sequence shown here is derived from an EMBL/GenBank/DDBJ whole genome shotgun (WGS) entry which is preliminary data.</text>
</comment>
<dbReference type="RefSeq" id="WP_104850614.1">
    <property type="nucleotide sequence ID" value="NZ_PKOZ01000015.1"/>
</dbReference>
<evidence type="ECO:0000313" key="10">
    <source>
        <dbReference type="EMBL" id="PQD94073.1"/>
    </source>
</evidence>
<dbReference type="AlphaFoldDB" id="A0A2S7MWC2"/>
<evidence type="ECO:0000256" key="1">
    <source>
        <dbReference type="ARBA" id="ARBA00004651"/>
    </source>
</evidence>
<comment type="similarity">
    <text evidence="2">Belongs to the MotA family.</text>
</comment>
<gene>
    <name evidence="10" type="ORF">CYL18_16505</name>
</gene>
<dbReference type="GO" id="GO:0006935">
    <property type="term" value="P:chemotaxis"/>
    <property type="evidence" value="ECO:0007669"/>
    <property type="project" value="InterPro"/>
</dbReference>
<accession>A0A2S7MWC2</accession>
<evidence type="ECO:0000256" key="8">
    <source>
        <dbReference type="SAM" id="Phobius"/>
    </source>
</evidence>
<dbReference type="InterPro" id="IPR000540">
    <property type="entry name" value="Flag_MotA_CS"/>
</dbReference>
<evidence type="ECO:0000256" key="3">
    <source>
        <dbReference type="ARBA" id="ARBA00022448"/>
    </source>
</evidence>
<keyword evidence="6 8" id="KW-1133">Transmembrane helix</keyword>
<keyword evidence="3" id="KW-0813">Transport</keyword>
<evidence type="ECO:0000256" key="6">
    <source>
        <dbReference type="ARBA" id="ARBA00022989"/>
    </source>
</evidence>
<dbReference type="NCBIfam" id="NF005997">
    <property type="entry name" value="PRK08124.1"/>
    <property type="match status" value="1"/>
</dbReference>
<dbReference type="Pfam" id="PF01618">
    <property type="entry name" value="MotA_ExbB"/>
    <property type="match status" value="1"/>
</dbReference>
<dbReference type="Proteomes" id="UP000239663">
    <property type="component" value="Unassembled WGS sequence"/>
</dbReference>
<dbReference type="PROSITE" id="PS01307">
    <property type="entry name" value="MOTA"/>
    <property type="match status" value="1"/>
</dbReference>
<dbReference type="OrthoDB" id="9806929at2"/>
<reference evidence="10 11" key="1">
    <citation type="submission" date="2017-12" db="EMBL/GenBank/DDBJ databases">
        <title>Taxonomic description and draft genome of Pradoshia cofamensis Gen. nov., sp. nov., a thermotolerant bacillale isolated from anterior gut of earthworm Eisenia fetida.</title>
        <authorList>
            <person name="Saha T."/>
            <person name="Chakraborty R."/>
        </authorList>
    </citation>
    <scope>NUCLEOTIDE SEQUENCE [LARGE SCALE GENOMIC DNA]</scope>
    <source>
        <strain evidence="10 11">EAG3</strain>
    </source>
</reference>
<name>A0A2S7MWC2_9BACI</name>
<evidence type="ECO:0000259" key="9">
    <source>
        <dbReference type="Pfam" id="PF01618"/>
    </source>
</evidence>
<evidence type="ECO:0000313" key="11">
    <source>
        <dbReference type="Proteomes" id="UP000239663"/>
    </source>
</evidence>
<keyword evidence="10" id="KW-0966">Cell projection</keyword>
<evidence type="ECO:0000256" key="2">
    <source>
        <dbReference type="ARBA" id="ARBA00008038"/>
    </source>
</evidence>
<dbReference type="PANTHER" id="PTHR30433:SF3">
    <property type="entry name" value="MOTILITY PROTEIN A"/>
    <property type="match status" value="1"/>
</dbReference>